<name>E6V7Z6_VARPE</name>
<dbReference type="HOGENOM" id="CLU_1864294_0_0_4"/>
<organism evidence="1 2">
    <name type="scientific">Variovorax paradoxus (strain EPS)</name>
    <dbReference type="NCBI Taxonomy" id="595537"/>
    <lineage>
        <taxon>Bacteria</taxon>
        <taxon>Pseudomonadati</taxon>
        <taxon>Pseudomonadota</taxon>
        <taxon>Betaproteobacteria</taxon>
        <taxon>Burkholderiales</taxon>
        <taxon>Comamonadaceae</taxon>
        <taxon>Variovorax</taxon>
    </lineage>
</organism>
<gene>
    <name evidence="1" type="ordered locus">Varpa_3070</name>
</gene>
<evidence type="ECO:0000313" key="2">
    <source>
        <dbReference type="Proteomes" id="UP000008917"/>
    </source>
</evidence>
<reference evidence="1 2" key="2">
    <citation type="journal article" date="2013" name="Genome Announc.">
        <title>Genome of the Root-Associated Plant Growth-Promoting Bacterium Variovorax paradoxus Strain EPS.</title>
        <authorList>
            <person name="Han J.I."/>
            <person name="Spain J.C."/>
            <person name="Leadbetter J.R."/>
            <person name="Ovchinnikova G."/>
            <person name="Goodwin L.A."/>
            <person name="Han C.S."/>
            <person name="Woyke T."/>
            <person name="Davenport K.W."/>
            <person name="Orwin P.M."/>
        </authorList>
    </citation>
    <scope>NUCLEOTIDE SEQUENCE [LARGE SCALE GENOMIC DNA]</scope>
    <source>
        <strain evidence="1 2">EPS</strain>
    </source>
</reference>
<reference evidence="2" key="1">
    <citation type="submission" date="2010-12" db="EMBL/GenBank/DDBJ databases">
        <title>Complete sequence of Variovorax paradoxus EPS.</title>
        <authorList>
            <consortium name="US DOE Joint Genome Institute"/>
            <person name="Lucas S."/>
            <person name="Copeland A."/>
            <person name="Lapidus A."/>
            <person name="Cheng J.-F."/>
            <person name="Goodwin L."/>
            <person name="Pitluck S."/>
            <person name="Teshima H."/>
            <person name="Detter J.C."/>
            <person name="Han C."/>
            <person name="Tapia R."/>
            <person name="Land M."/>
            <person name="Hauser L."/>
            <person name="Kyrpides N."/>
            <person name="Ivanova N."/>
            <person name="Ovchinnikova G."/>
            <person name="Orwin P."/>
            <person name="Han J.-I.G."/>
            <person name="Woyke T."/>
        </authorList>
    </citation>
    <scope>NUCLEOTIDE SEQUENCE [LARGE SCALE GENOMIC DNA]</scope>
    <source>
        <strain evidence="2">EPS</strain>
    </source>
</reference>
<dbReference type="AlphaFoldDB" id="E6V7Z6"/>
<dbReference type="KEGG" id="vpe:Varpa_3070"/>
<protein>
    <submittedName>
        <fullName evidence="1">Uncharacterized protein</fullName>
    </submittedName>
</protein>
<proteinExistence type="predicted"/>
<evidence type="ECO:0000313" key="1">
    <source>
        <dbReference type="EMBL" id="ADU37257.1"/>
    </source>
</evidence>
<dbReference type="RefSeq" id="WP_013541485.1">
    <property type="nucleotide sequence ID" value="NC_014931.1"/>
</dbReference>
<dbReference type="EMBL" id="CP002417">
    <property type="protein sequence ID" value="ADU37257.1"/>
    <property type="molecule type" value="Genomic_DNA"/>
</dbReference>
<sequence>MNEIEPLDRRFTELLAGYRTAGGLARDSEIVPRVADRHPGGCVWLSRQIACRGLLFFTWQEALWFPVFQFDKADMSQRGAVARIAAELAGWTDDWERVQWFVRPHCALDDRTPLALLDAEPGRVAEAARMERFLQNA</sequence>
<dbReference type="Proteomes" id="UP000008917">
    <property type="component" value="Chromosome"/>
</dbReference>
<dbReference type="STRING" id="595537.Varpa_3070"/>
<dbReference type="OrthoDB" id="9152106at2"/>
<dbReference type="eggNOG" id="ENOG50333NT">
    <property type="taxonomic scope" value="Bacteria"/>
</dbReference>
<accession>E6V7Z6</accession>